<evidence type="ECO:0000256" key="3">
    <source>
        <dbReference type="ARBA" id="ARBA00007737"/>
    </source>
</evidence>
<gene>
    <name evidence="14" type="primary">EDA30_3</name>
    <name evidence="14" type="ORF">CK203_099012</name>
</gene>
<dbReference type="OrthoDB" id="743588at2759"/>
<evidence type="ECO:0000256" key="7">
    <source>
        <dbReference type="ARBA" id="ARBA00022968"/>
    </source>
</evidence>
<dbReference type="PANTHER" id="PTHR31741:SF6">
    <property type="entry name" value="PROTEIN EMBRYO SAC DEVELOPMENT ARREST 30"/>
    <property type="match status" value="1"/>
</dbReference>
<dbReference type="InterPro" id="IPR019378">
    <property type="entry name" value="GDP-Fuc_O-FucTrfase"/>
</dbReference>
<dbReference type="PANTHER" id="PTHR31741">
    <property type="entry name" value="OS02G0726500 PROTEIN-RELATED"/>
    <property type="match status" value="1"/>
</dbReference>
<keyword evidence="8" id="KW-1133">Transmembrane helix</keyword>
<keyword evidence="5" id="KW-0808">Transferase</keyword>
<comment type="pathway">
    <text evidence="2">Glycan metabolism.</text>
</comment>
<accession>A0A438D8T0</accession>
<comment type="subcellular location">
    <subcellularLocation>
        <location evidence="1">Membrane</location>
        <topology evidence="1">Single-pass type II membrane protein</topology>
    </subcellularLocation>
</comment>
<evidence type="ECO:0000256" key="11">
    <source>
        <dbReference type="ARBA" id="ARBA00023253"/>
    </source>
</evidence>
<keyword evidence="10" id="KW-0325">Glycoprotein</keyword>
<comment type="caution">
    <text evidence="14">The sequence shown here is derived from an EMBL/GenBank/DDBJ whole genome shotgun (WGS) entry which is preliminary data.</text>
</comment>
<keyword evidence="12" id="KW-0119">Carbohydrate metabolism</keyword>
<keyword evidence="7" id="KW-0735">Signal-anchor</keyword>
<dbReference type="Proteomes" id="UP000288805">
    <property type="component" value="Unassembled WGS sequence"/>
</dbReference>
<evidence type="ECO:0000256" key="10">
    <source>
        <dbReference type="ARBA" id="ARBA00023180"/>
    </source>
</evidence>
<evidence type="ECO:0000256" key="1">
    <source>
        <dbReference type="ARBA" id="ARBA00004606"/>
    </source>
</evidence>
<evidence type="ECO:0000256" key="9">
    <source>
        <dbReference type="ARBA" id="ARBA00023136"/>
    </source>
</evidence>
<dbReference type="Pfam" id="PF10250">
    <property type="entry name" value="O-FucT"/>
    <property type="match status" value="1"/>
</dbReference>
<organism evidence="14 15">
    <name type="scientific">Vitis vinifera</name>
    <name type="common">Grape</name>
    <dbReference type="NCBI Taxonomy" id="29760"/>
    <lineage>
        <taxon>Eukaryota</taxon>
        <taxon>Viridiplantae</taxon>
        <taxon>Streptophyta</taxon>
        <taxon>Embryophyta</taxon>
        <taxon>Tracheophyta</taxon>
        <taxon>Spermatophyta</taxon>
        <taxon>Magnoliopsida</taxon>
        <taxon>eudicotyledons</taxon>
        <taxon>Gunneridae</taxon>
        <taxon>Pentapetalae</taxon>
        <taxon>rosids</taxon>
        <taxon>Vitales</taxon>
        <taxon>Vitaceae</taxon>
        <taxon>Viteae</taxon>
        <taxon>Vitis</taxon>
    </lineage>
</organism>
<keyword evidence="11" id="KW-0294">Fucose metabolism</keyword>
<protein>
    <recommendedName>
        <fullName evidence="13">O-fucosyltransferase family protein</fullName>
    </recommendedName>
</protein>
<reference evidence="14 15" key="1">
    <citation type="journal article" date="2018" name="PLoS Genet.">
        <title>Population sequencing reveals clonal diversity and ancestral inbreeding in the grapevine cultivar Chardonnay.</title>
        <authorList>
            <person name="Roach M.J."/>
            <person name="Johnson D.L."/>
            <person name="Bohlmann J."/>
            <person name="van Vuuren H.J."/>
            <person name="Jones S.J."/>
            <person name="Pretorius I.S."/>
            <person name="Schmidt S.A."/>
            <person name="Borneman A.R."/>
        </authorList>
    </citation>
    <scope>NUCLEOTIDE SEQUENCE [LARGE SCALE GENOMIC DNA]</scope>
    <source>
        <strain evidence="15">cv. Chardonnay</strain>
        <tissue evidence="14">Leaf</tissue>
    </source>
</reference>
<dbReference type="GO" id="GO:0016757">
    <property type="term" value="F:glycosyltransferase activity"/>
    <property type="evidence" value="ECO:0007669"/>
    <property type="project" value="UniProtKB-KW"/>
</dbReference>
<comment type="similarity">
    <text evidence="3">Belongs to the glycosyltransferase GT106 family.</text>
</comment>
<sequence length="125" mass="14138">MVKGSIWQGVGVGTWKVLVPNEKNNGFIYAKISGGFEKIRPLICDLVAISRLLNATLVIPEIQQSTRSKGISYKFRSFSYLYNEEQFIASLKNDVIIVKSLPEKLKSGRRNNEFPTFRPKSIPDC</sequence>
<evidence type="ECO:0000313" key="15">
    <source>
        <dbReference type="Proteomes" id="UP000288805"/>
    </source>
</evidence>
<name>A0A438D8T0_VITVI</name>
<keyword evidence="6" id="KW-0812">Transmembrane</keyword>
<dbReference type="GO" id="GO:0016020">
    <property type="term" value="C:membrane"/>
    <property type="evidence" value="ECO:0007669"/>
    <property type="project" value="UniProtKB-SubCell"/>
</dbReference>
<dbReference type="AlphaFoldDB" id="A0A438D8T0"/>
<dbReference type="EMBL" id="QGNW01001737">
    <property type="protein sequence ID" value="RVW31867.1"/>
    <property type="molecule type" value="Genomic_DNA"/>
</dbReference>
<evidence type="ECO:0000256" key="6">
    <source>
        <dbReference type="ARBA" id="ARBA00022692"/>
    </source>
</evidence>
<evidence type="ECO:0000256" key="4">
    <source>
        <dbReference type="ARBA" id="ARBA00022676"/>
    </source>
</evidence>
<evidence type="ECO:0000256" key="2">
    <source>
        <dbReference type="ARBA" id="ARBA00004881"/>
    </source>
</evidence>
<proteinExistence type="inferred from homology"/>
<keyword evidence="9" id="KW-0472">Membrane</keyword>
<evidence type="ECO:0000256" key="13">
    <source>
        <dbReference type="ARBA" id="ARBA00030350"/>
    </source>
</evidence>
<evidence type="ECO:0000256" key="12">
    <source>
        <dbReference type="ARBA" id="ARBA00023277"/>
    </source>
</evidence>
<evidence type="ECO:0000256" key="8">
    <source>
        <dbReference type="ARBA" id="ARBA00022989"/>
    </source>
</evidence>
<dbReference type="GO" id="GO:0006004">
    <property type="term" value="P:fucose metabolic process"/>
    <property type="evidence" value="ECO:0007669"/>
    <property type="project" value="UniProtKB-KW"/>
</dbReference>
<keyword evidence="4" id="KW-0328">Glycosyltransferase</keyword>
<evidence type="ECO:0000256" key="5">
    <source>
        <dbReference type="ARBA" id="ARBA00022679"/>
    </source>
</evidence>
<evidence type="ECO:0000313" key="14">
    <source>
        <dbReference type="EMBL" id="RVW31867.1"/>
    </source>
</evidence>